<comment type="similarity">
    <text evidence="1 6">Belongs to the XseB family.</text>
</comment>
<evidence type="ECO:0000256" key="5">
    <source>
        <dbReference type="ARBA" id="ARBA00022839"/>
    </source>
</evidence>
<protein>
    <recommendedName>
        <fullName evidence="6">Exodeoxyribonuclease 7 small subunit</fullName>
        <ecNumber evidence="6">3.1.11.6</ecNumber>
    </recommendedName>
    <alternativeName>
        <fullName evidence="6">Exodeoxyribonuclease VII small subunit</fullName>
        <shortName evidence="6">Exonuclease VII small subunit</shortName>
    </alternativeName>
</protein>
<evidence type="ECO:0000256" key="1">
    <source>
        <dbReference type="ARBA" id="ARBA00009998"/>
    </source>
</evidence>
<feature type="coiled-coil region" evidence="7">
    <location>
        <begin position="6"/>
        <end position="64"/>
    </location>
</feature>
<dbReference type="OrthoDB" id="9798666at2"/>
<evidence type="ECO:0000256" key="4">
    <source>
        <dbReference type="ARBA" id="ARBA00022801"/>
    </source>
</evidence>
<keyword evidence="9" id="KW-1185">Reference proteome</keyword>
<dbReference type="PANTHER" id="PTHR34137:SF1">
    <property type="entry name" value="EXODEOXYRIBONUCLEASE 7 SMALL SUBUNIT"/>
    <property type="match status" value="1"/>
</dbReference>
<dbReference type="PANTHER" id="PTHR34137">
    <property type="entry name" value="EXODEOXYRIBONUCLEASE 7 SMALL SUBUNIT"/>
    <property type="match status" value="1"/>
</dbReference>
<keyword evidence="7" id="KW-0175">Coiled coil</keyword>
<evidence type="ECO:0000256" key="3">
    <source>
        <dbReference type="ARBA" id="ARBA00022722"/>
    </source>
</evidence>
<accession>A0A1M7BGZ2</accession>
<evidence type="ECO:0000313" key="8">
    <source>
        <dbReference type="EMBL" id="SHL53879.1"/>
    </source>
</evidence>
<comment type="subunit">
    <text evidence="6">Heterooligomer composed of large and small subunits.</text>
</comment>
<comment type="subcellular location">
    <subcellularLocation>
        <location evidence="6">Cytoplasm</location>
    </subcellularLocation>
</comment>
<dbReference type="Proteomes" id="UP000184206">
    <property type="component" value="Unassembled WGS sequence"/>
</dbReference>
<dbReference type="Gene3D" id="1.10.287.1040">
    <property type="entry name" value="Exonuclease VII, small subunit"/>
    <property type="match status" value="1"/>
</dbReference>
<name>A0A1M7BGZ2_9BACL</name>
<keyword evidence="4 6" id="KW-0378">Hydrolase</keyword>
<dbReference type="AlphaFoldDB" id="A0A1M7BGZ2"/>
<dbReference type="Pfam" id="PF02609">
    <property type="entry name" value="Exonuc_VII_S"/>
    <property type="match status" value="1"/>
</dbReference>
<comment type="function">
    <text evidence="6">Bidirectionally degrades single-stranded DNA into large acid-insoluble oligonucleotides, which are then degraded further into small acid-soluble oligonucleotides.</text>
</comment>
<gene>
    <name evidence="6" type="primary">xseB</name>
    <name evidence="8" type="ORF">SAMN02745189_00439</name>
</gene>
<dbReference type="EC" id="3.1.11.6" evidence="6"/>
<evidence type="ECO:0000256" key="2">
    <source>
        <dbReference type="ARBA" id="ARBA00022490"/>
    </source>
</evidence>
<dbReference type="InterPro" id="IPR037004">
    <property type="entry name" value="Exonuc_VII_ssu_sf"/>
</dbReference>
<dbReference type="HAMAP" id="MF_00337">
    <property type="entry name" value="Exonuc_7_S"/>
    <property type="match status" value="1"/>
</dbReference>
<dbReference type="EMBL" id="FRCF01000002">
    <property type="protein sequence ID" value="SHL53879.1"/>
    <property type="molecule type" value="Genomic_DNA"/>
</dbReference>
<dbReference type="PIRSF" id="PIRSF006488">
    <property type="entry name" value="Exonuc_VII_S"/>
    <property type="match status" value="1"/>
</dbReference>
<comment type="catalytic activity">
    <reaction evidence="6">
        <text>Exonucleolytic cleavage in either 5'- to 3'- or 3'- to 5'-direction to yield nucleoside 5'-phosphates.</text>
        <dbReference type="EC" id="3.1.11.6"/>
    </reaction>
</comment>
<dbReference type="InterPro" id="IPR003761">
    <property type="entry name" value="Exonuc_VII_S"/>
</dbReference>
<dbReference type="GO" id="GO:0008855">
    <property type="term" value="F:exodeoxyribonuclease VII activity"/>
    <property type="evidence" value="ECO:0007669"/>
    <property type="project" value="UniProtKB-UniRule"/>
</dbReference>
<dbReference type="GO" id="GO:0006308">
    <property type="term" value="P:DNA catabolic process"/>
    <property type="evidence" value="ECO:0007669"/>
    <property type="project" value="UniProtKB-UniRule"/>
</dbReference>
<keyword evidence="3 6" id="KW-0540">Nuclease</keyword>
<evidence type="ECO:0000256" key="6">
    <source>
        <dbReference type="HAMAP-Rule" id="MF_00337"/>
    </source>
</evidence>
<keyword evidence="2 6" id="KW-0963">Cytoplasm</keyword>
<dbReference type="GO" id="GO:0005829">
    <property type="term" value="C:cytosol"/>
    <property type="evidence" value="ECO:0007669"/>
    <property type="project" value="TreeGrafter"/>
</dbReference>
<organism evidence="8 9">
    <name type="scientific">Lacicoccus alkaliphilus DSM 16010</name>
    <dbReference type="NCBI Taxonomy" id="1123231"/>
    <lineage>
        <taxon>Bacteria</taxon>
        <taxon>Bacillati</taxon>
        <taxon>Bacillota</taxon>
        <taxon>Bacilli</taxon>
        <taxon>Bacillales</taxon>
        <taxon>Salinicoccaceae</taxon>
        <taxon>Lacicoccus</taxon>
    </lineage>
</organism>
<reference evidence="8 9" key="1">
    <citation type="submission" date="2016-11" db="EMBL/GenBank/DDBJ databases">
        <authorList>
            <person name="Jaros S."/>
            <person name="Januszkiewicz K."/>
            <person name="Wedrychowicz H."/>
        </authorList>
    </citation>
    <scope>NUCLEOTIDE SEQUENCE [LARGE SCALE GENOMIC DNA]</scope>
    <source>
        <strain evidence="8 9">DSM 16010</strain>
    </source>
</reference>
<evidence type="ECO:0000256" key="7">
    <source>
        <dbReference type="SAM" id="Coils"/>
    </source>
</evidence>
<sequence length="69" mass="8186">MNEQKTETFEEKMNRLDEIVQALEKDDVPLEKSLELYKQGIELSRECERILKDAELKVETLNKDTDNEE</sequence>
<dbReference type="RefSeq" id="WP_072707837.1">
    <property type="nucleotide sequence ID" value="NZ_FRCF01000002.1"/>
</dbReference>
<keyword evidence="5 6" id="KW-0269">Exonuclease</keyword>
<dbReference type="GO" id="GO:0009318">
    <property type="term" value="C:exodeoxyribonuclease VII complex"/>
    <property type="evidence" value="ECO:0007669"/>
    <property type="project" value="UniProtKB-UniRule"/>
</dbReference>
<dbReference type="NCBIfam" id="TIGR01280">
    <property type="entry name" value="xseB"/>
    <property type="match status" value="1"/>
</dbReference>
<dbReference type="SUPFAM" id="SSF116842">
    <property type="entry name" value="XseB-like"/>
    <property type="match status" value="1"/>
</dbReference>
<proteinExistence type="inferred from homology"/>
<dbReference type="STRING" id="1123231.SAMN02745189_00439"/>
<evidence type="ECO:0000313" key="9">
    <source>
        <dbReference type="Proteomes" id="UP000184206"/>
    </source>
</evidence>